<keyword evidence="2" id="KW-0328">Glycosyltransferase</keyword>
<name>A0ABU7R8U0_9ACTN</name>
<dbReference type="PANTHER" id="PTHR22916">
    <property type="entry name" value="GLYCOSYLTRANSFERASE"/>
    <property type="match status" value="1"/>
</dbReference>
<accession>A0ABU7R8U0</accession>
<reference evidence="2 3" key="1">
    <citation type="submission" date="2024-01" db="EMBL/GenBank/DDBJ databases">
        <title>Description of Olsenella sp. nov., isolated from pig feces.</title>
        <authorList>
            <person name="Chang Y.-H."/>
        </authorList>
    </citation>
    <scope>NUCLEOTIDE SEQUENCE [LARGE SCALE GENOMIC DNA]</scope>
    <source>
        <strain evidence="2 3">YH-ols2223</strain>
    </source>
</reference>
<evidence type="ECO:0000313" key="2">
    <source>
        <dbReference type="EMBL" id="MEE6147022.1"/>
    </source>
</evidence>
<organism evidence="2 3">
    <name type="scientific">Olsenella absiana</name>
    <dbReference type="NCBI Taxonomy" id="3115222"/>
    <lineage>
        <taxon>Bacteria</taxon>
        <taxon>Bacillati</taxon>
        <taxon>Actinomycetota</taxon>
        <taxon>Coriobacteriia</taxon>
        <taxon>Coriobacteriales</taxon>
        <taxon>Atopobiaceae</taxon>
        <taxon>Olsenella</taxon>
    </lineage>
</organism>
<dbReference type="PANTHER" id="PTHR22916:SF3">
    <property type="entry name" value="UDP-GLCNAC:BETAGAL BETA-1,3-N-ACETYLGLUCOSAMINYLTRANSFERASE-LIKE PROTEIN 1"/>
    <property type="match status" value="1"/>
</dbReference>
<evidence type="ECO:0000259" key="1">
    <source>
        <dbReference type="Pfam" id="PF00535"/>
    </source>
</evidence>
<evidence type="ECO:0000313" key="3">
    <source>
        <dbReference type="Proteomes" id="UP001332931"/>
    </source>
</evidence>
<dbReference type="EMBL" id="JAZGJQ010000002">
    <property type="protein sequence ID" value="MEE6147022.1"/>
    <property type="molecule type" value="Genomic_DNA"/>
</dbReference>
<dbReference type="Proteomes" id="UP001332931">
    <property type="component" value="Unassembled WGS sequence"/>
</dbReference>
<dbReference type="Gene3D" id="3.90.550.10">
    <property type="entry name" value="Spore Coat Polysaccharide Biosynthesis Protein SpsA, Chain A"/>
    <property type="match status" value="1"/>
</dbReference>
<comment type="caution">
    <text evidence="2">The sequence shown here is derived from an EMBL/GenBank/DDBJ whole genome shotgun (WGS) entry which is preliminary data.</text>
</comment>
<dbReference type="SUPFAM" id="SSF53448">
    <property type="entry name" value="Nucleotide-diphospho-sugar transferases"/>
    <property type="match status" value="1"/>
</dbReference>
<gene>
    <name evidence="2" type="ORF">VXJ25_03270</name>
</gene>
<dbReference type="InterPro" id="IPR029044">
    <property type="entry name" value="Nucleotide-diphossugar_trans"/>
</dbReference>
<keyword evidence="2" id="KW-0808">Transferase</keyword>
<proteinExistence type="predicted"/>
<feature type="domain" description="Glycosyltransferase 2-like" evidence="1">
    <location>
        <begin position="36"/>
        <end position="165"/>
    </location>
</feature>
<protein>
    <submittedName>
        <fullName evidence="2">Glycosyltransferase</fullName>
        <ecNumber evidence="2">2.4.-.-</ecNumber>
    </submittedName>
</protein>
<dbReference type="EC" id="2.4.-.-" evidence="2"/>
<sequence length="349" mass="40453">MGEKDQEVEAASTGGQASGVVAEPASAARELEPLASVCIPVYNHGRYIAQCLRSLAAQKCDFPWEVIVGEDCSPDDSRQVLEGLEPELPPNFKIIYREHNLGAVGNGEDLWRRARGKYLVSCEGDDYWLYDRKLQTQVDFLEAHPDYTASFTQSVVVDQDSKPNGERYPSCPEPEYSYREFFYSCMPGQTSSYVCRREEFFRALADFKALKEYDFYMGDRRNAFLWLTLGRVQCIQEPWCAYRHVVSQGSSYSANVKFDEKYARNEVGFGKSLVKYALEYGDQEAIETAKRTYYRFWLKWGGRLPSPYTRRECLRAIMRERRWPSYLLAPLQWYWVLGFRVLRGRPVDL</sequence>
<dbReference type="RefSeq" id="WP_330957787.1">
    <property type="nucleotide sequence ID" value="NZ_JAZGJQ010000002.1"/>
</dbReference>
<dbReference type="Pfam" id="PF00535">
    <property type="entry name" value="Glycos_transf_2"/>
    <property type="match status" value="1"/>
</dbReference>
<keyword evidence="3" id="KW-1185">Reference proteome</keyword>
<dbReference type="InterPro" id="IPR001173">
    <property type="entry name" value="Glyco_trans_2-like"/>
</dbReference>
<dbReference type="GO" id="GO:0016757">
    <property type="term" value="F:glycosyltransferase activity"/>
    <property type="evidence" value="ECO:0007669"/>
    <property type="project" value="UniProtKB-KW"/>
</dbReference>